<comment type="similarity">
    <text evidence="1">Belongs to the glycosyl hydrolase 29 family.</text>
</comment>
<dbReference type="AlphaFoldDB" id="A0A1H1ZQH9"/>
<dbReference type="OrthoDB" id="107551at2"/>
<feature type="domain" description="Glycoside hydrolase family 29 N-terminal" evidence="6">
    <location>
        <begin position="70"/>
        <end position="363"/>
    </location>
</feature>
<sequence length="471" mass="52290">MKIKLSLPNLILTLFLTTVAITGKSQSIVLAKPSTDQLAFQNMEMGVFIHFSIDTYAAPGSIQGSTPAFAFNPTHLNADQWVLAAKAMGAKYVVLTARHEQGFCLWPTTTTDYSVKSSPYKNGHGDIVKEFVTACRKYGLKVGLYTPPWIDSHWESIHTGYKGGETANIDKLNDPEVYKLALKKEKEQIKELMTNYGPLVFIWDDHFGRSDVLDSIPHGGKFREFYKTVTSYAHSLQPHCLLLGRDVEHVGNENGHAGYPLWNALNTIDGTIYTVSQTYKWDHTNTGDPLGKLYRPQIAPTTNAFSTGGWMWHGPRKPQPLEIRMKAYYETVGRGSSIIINLTPDRSGLIPADLVTAAKETGDEIKRRFSHPVASSMSKASVQTINFVSSKTFNHVITMEDLHNGQKISNYVIEAKINGQWNQIVKGETIGHKRIDQFPAVTATALRFKATGVVSKPAVMRSIAIFNVSGI</sequence>
<dbReference type="GO" id="GO:0005764">
    <property type="term" value="C:lysosome"/>
    <property type="evidence" value="ECO:0007669"/>
    <property type="project" value="TreeGrafter"/>
</dbReference>
<proteinExistence type="inferred from homology"/>
<evidence type="ECO:0000313" key="7">
    <source>
        <dbReference type="EMBL" id="SDT35978.1"/>
    </source>
</evidence>
<dbReference type="PANTHER" id="PTHR10030">
    <property type="entry name" value="ALPHA-L-FUCOSIDASE"/>
    <property type="match status" value="1"/>
</dbReference>
<dbReference type="EC" id="3.2.1.51" evidence="2"/>
<reference evidence="7 8" key="1">
    <citation type="submission" date="2016-10" db="EMBL/GenBank/DDBJ databases">
        <authorList>
            <person name="de Groot N.N."/>
        </authorList>
    </citation>
    <scope>NUCLEOTIDE SEQUENCE [LARGE SCALE GENOMIC DNA]</scope>
    <source>
        <strain evidence="7 8">MP1X4</strain>
    </source>
</reference>
<dbReference type="InterPro" id="IPR000933">
    <property type="entry name" value="Glyco_hydro_29"/>
</dbReference>
<name>A0A1H1ZQH9_MUCMA</name>
<evidence type="ECO:0000256" key="4">
    <source>
        <dbReference type="ARBA" id="ARBA00022801"/>
    </source>
</evidence>
<dbReference type="GO" id="GO:0016139">
    <property type="term" value="P:glycoside catabolic process"/>
    <property type="evidence" value="ECO:0007669"/>
    <property type="project" value="TreeGrafter"/>
</dbReference>
<dbReference type="RefSeq" id="WP_091374971.1">
    <property type="nucleotide sequence ID" value="NZ_LT629740.1"/>
</dbReference>
<evidence type="ECO:0000256" key="5">
    <source>
        <dbReference type="ARBA" id="ARBA00023295"/>
    </source>
</evidence>
<accession>A0A1H1ZQH9</accession>
<evidence type="ECO:0000313" key="8">
    <source>
        <dbReference type="Proteomes" id="UP000199679"/>
    </source>
</evidence>
<gene>
    <name evidence="7" type="ORF">SAMN05216490_3209</name>
</gene>
<dbReference type="EMBL" id="LT629740">
    <property type="protein sequence ID" value="SDT35978.1"/>
    <property type="molecule type" value="Genomic_DNA"/>
</dbReference>
<dbReference type="Pfam" id="PF01120">
    <property type="entry name" value="Alpha_L_fucos"/>
    <property type="match status" value="1"/>
</dbReference>
<keyword evidence="8" id="KW-1185">Reference proteome</keyword>
<evidence type="ECO:0000259" key="6">
    <source>
        <dbReference type="Pfam" id="PF01120"/>
    </source>
</evidence>
<organism evidence="7 8">
    <name type="scientific">Mucilaginibacter mallensis</name>
    <dbReference type="NCBI Taxonomy" id="652787"/>
    <lineage>
        <taxon>Bacteria</taxon>
        <taxon>Pseudomonadati</taxon>
        <taxon>Bacteroidota</taxon>
        <taxon>Sphingobacteriia</taxon>
        <taxon>Sphingobacteriales</taxon>
        <taxon>Sphingobacteriaceae</taxon>
        <taxon>Mucilaginibacter</taxon>
    </lineage>
</organism>
<evidence type="ECO:0000256" key="3">
    <source>
        <dbReference type="ARBA" id="ARBA00022729"/>
    </source>
</evidence>
<evidence type="ECO:0000256" key="2">
    <source>
        <dbReference type="ARBA" id="ARBA00012662"/>
    </source>
</evidence>
<dbReference type="GO" id="GO:0006004">
    <property type="term" value="P:fucose metabolic process"/>
    <property type="evidence" value="ECO:0007669"/>
    <property type="project" value="TreeGrafter"/>
</dbReference>
<dbReference type="Proteomes" id="UP000199679">
    <property type="component" value="Chromosome I"/>
</dbReference>
<dbReference type="PANTHER" id="PTHR10030:SF37">
    <property type="entry name" value="ALPHA-L-FUCOSIDASE-RELATED"/>
    <property type="match status" value="1"/>
</dbReference>
<keyword evidence="5" id="KW-0326">Glycosidase</keyword>
<dbReference type="SUPFAM" id="SSF51445">
    <property type="entry name" value="(Trans)glycosidases"/>
    <property type="match status" value="1"/>
</dbReference>
<dbReference type="InterPro" id="IPR057739">
    <property type="entry name" value="Glyco_hydro_29_N"/>
</dbReference>
<protein>
    <recommendedName>
        <fullName evidence="2">alpha-L-fucosidase</fullName>
        <ecNumber evidence="2">3.2.1.51</ecNumber>
    </recommendedName>
</protein>
<keyword evidence="3" id="KW-0732">Signal</keyword>
<dbReference type="GO" id="GO:0004560">
    <property type="term" value="F:alpha-L-fucosidase activity"/>
    <property type="evidence" value="ECO:0007669"/>
    <property type="project" value="InterPro"/>
</dbReference>
<keyword evidence="4" id="KW-0378">Hydrolase</keyword>
<evidence type="ECO:0000256" key="1">
    <source>
        <dbReference type="ARBA" id="ARBA00007951"/>
    </source>
</evidence>
<dbReference type="Gene3D" id="2.60.120.260">
    <property type="entry name" value="Galactose-binding domain-like"/>
    <property type="match status" value="1"/>
</dbReference>
<dbReference type="Gene3D" id="3.20.20.80">
    <property type="entry name" value="Glycosidases"/>
    <property type="match status" value="1"/>
</dbReference>
<dbReference type="SMART" id="SM00812">
    <property type="entry name" value="Alpha_L_fucos"/>
    <property type="match status" value="1"/>
</dbReference>
<dbReference type="InterPro" id="IPR017853">
    <property type="entry name" value="GH"/>
</dbReference>
<dbReference type="STRING" id="652787.SAMN05216490_3209"/>